<dbReference type="InterPro" id="IPR042089">
    <property type="entry name" value="Peptidase_M13_dom_2"/>
</dbReference>
<dbReference type="PhylomeDB" id="B7P9G2"/>
<proteinExistence type="inferred from homology"/>
<dbReference type="PROSITE" id="PS51885">
    <property type="entry name" value="NEPRILYSIN"/>
    <property type="match status" value="1"/>
</dbReference>
<dbReference type="PANTHER" id="PTHR11733:SF241">
    <property type="entry name" value="GH26575P-RELATED"/>
    <property type="match status" value="1"/>
</dbReference>
<dbReference type="OrthoDB" id="6475849at2759"/>
<dbReference type="VEuPathDB" id="VectorBase:ISCW003354"/>
<evidence type="ECO:0000313" key="3">
    <source>
        <dbReference type="EMBL" id="EEC03234.1"/>
    </source>
</evidence>
<accession>B7P9G2</accession>
<dbReference type="InterPro" id="IPR000718">
    <property type="entry name" value="Peptidase_M13"/>
</dbReference>
<gene>
    <name evidence="3" type="ORF">IscW_ISCW003354</name>
</gene>
<evidence type="ECO:0000256" key="1">
    <source>
        <dbReference type="ARBA" id="ARBA00007357"/>
    </source>
</evidence>
<reference evidence="3" key="1">
    <citation type="submission" date="2008-03" db="EMBL/GenBank/DDBJ databases">
        <title>Annotation of Ixodes scapularis.</title>
        <authorList>
            <consortium name="Ixodes scapularis Genome Project Consortium"/>
            <person name="Caler E."/>
            <person name="Hannick L.I."/>
            <person name="Bidwell S."/>
            <person name="Joardar V."/>
            <person name="Thiagarajan M."/>
            <person name="Amedeo P."/>
            <person name="Galinsky K.J."/>
            <person name="Schobel S."/>
            <person name="Inman J."/>
            <person name="Hostetler J."/>
            <person name="Miller J."/>
            <person name="Hammond M."/>
            <person name="Megy K."/>
            <person name="Lawson D."/>
            <person name="Kodira C."/>
            <person name="Sutton G."/>
            <person name="Meyer J."/>
            <person name="Hill C.A."/>
            <person name="Birren B."/>
            <person name="Nene V."/>
            <person name="Collins F."/>
            <person name="Alarcon-Chaidez F."/>
            <person name="Wikel S."/>
            <person name="Strausberg R."/>
        </authorList>
    </citation>
    <scope>NUCLEOTIDE SEQUENCE [LARGE SCALE GENOMIC DNA]</scope>
    <source>
        <strain evidence="3">Wikel colony</strain>
    </source>
</reference>
<dbReference type="VEuPathDB" id="VectorBase:ISCP_028131"/>
<dbReference type="InterPro" id="IPR008753">
    <property type="entry name" value="Peptidase_M13_N"/>
</dbReference>
<dbReference type="AlphaFoldDB" id="B7P9G2"/>
<protein>
    <recommendedName>
        <fullName evidence="2">Peptidase M13 N-terminal domain-containing protein</fullName>
    </recommendedName>
</protein>
<dbReference type="Gene3D" id="1.10.1380.10">
    <property type="entry name" value="Neutral endopeptidase , domain2"/>
    <property type="match status" value="1"/>
</dbReference>
<feature type="domain" description="Peptidase M13 N-terminal" evidence="2">
    <location>
        <begin position="3"/>
        <end position="145"/>
    </location>
</feature>
<dbReference type="PANTHER" id="PTHR11733">
    <property type="entry name" value="ZINC METALLOPROTEASE FAMILY M13 NEPRILYSIN-RELATED"/>
    <property type="match status" value="1"/>
</dbReference>
<evidence type="ECO:0000259" key="2">
    <source>
        <dbReference type="Pfam" id="PF05649"/>
    </source>
</evidence>
<dbReference type="Pfam" id="PF05649">
    <property type="entry name" value="Peptidase_M13_N"/>
    <property type="match status" value="1"/>
</dbReference>
<dbReference type="GO" id="GO:0004222">
    <property type="term" value="F:metalloendopeptidase activity"/>
    <property type="evidence" value="ECO:0007669"/>
    <property type="project" value="InterPro"/>
</dbReference>
<organism>
    <name type="scientific">Ixodes scapularis</name>
    <name type="common">Black-legged tick</name>
    <name type="synonym">Deer tick</name>
    <dbReference type="NCBI Taxonomy" id="6945"/>
    <lineage>
        <taxon>Eukaryota</taxon>
        <taxon>Metazoa</taxon>
        <taxon>Ecdysozoa</taxon>
        <taxon>Arthropoda</taxon>
        <taxon>Chelicerata</taxon>
        <taxon>Arachnida</taxon>
        <taxon>Acari</taxon>
        <taxon>Parasitiformes</taxon>
        <taxon>Ixodida</taxon>
        <taxon>Ixodoidea</taxon>
        <taxon>Ixodidae</taxon>
        <taxon>Ixodinae</taxon>
        <taxon>Ixodes</taxon>
    </lineage>
</organism>
<feature type="non-terminal residue" evidence="3">
    <location>
        <position position="233"/>
    </location>
</feature>
<dbReference type="HOGENOM" id="CLU_1197439_0_0_1"/>
<dbReference type="Gene3D" id="3.40.390.10">
    <property type="entry name" value="Collagenase (Catalytic Domain)"/>
    <property type="match status" value="1"/>
</dbReference>
<dbReference type="SUPFAM" id="SSF55486">
    <property type="entry name" value="Metalloproteases ('zincins'), catalytic domain"/>
    <property type="match status" value="1"/>
</dbReference>
<dbReference type="EMBL" id="DS663304">
    <property type="protein sequence ID" value="EEC03234.1"/>
    <property type="molecule type" value="Genomic_DNA"/>
</dbReference>
<comment type="similarity">
    <text evidence="1">Belongs to the peptidase M13 family.</text>
</comment>
<dbReference type="PaxDb" id="6945-B7P9G2"/>
<dbReference type="InterPro" id="IPR024079">
    <property type="entry name" value="MetalloPept_cat_dom_sf"/>
</dbReference>
<sequence length="233" mass="26298">WLSTITSLTGKVYSGEDRVYAQTSALVAINVLLRDMELKDVHYLLAWSMLRLLVPFANGNFFASKHSDSARACVARVEAIMQPALWAPYFFNETWTDTVAKAKLTISDLRRALRSRLEKAAWMDADSRKSALRKLDNMDIFTGFPDAVTDEKSLNKYYVDIGSFSLSNEAIFHSGPKCSETVQNKIIQLHVIKKNALKIKYHIKSLKYYIPKLLSLDPGYDIDAVGERGLILG</sequence>
<dbReference type="GO" id="GO:0006508">
    <property type="term" value="P:proteolysis"/>
    <property type="evidence" value="ECO:0007669"/>
    <property type="project" value="InterPro"/>
</dbReference>
<feature type="non-terminal residue" evidence="3">
    <location>
        <position position="1"/>
    </location>
</feature>
<name>B7P9G2_IXOSC</name>